<dbReference type="InterPro" id="IPR036525">
    <property type="entry name" value="Tubulin/FtsZ_GTPase_sf"/>
</dbReference>
<accession>A0ABU0IUN3</accession>
<evidence type="ECO:0008006" key="4">
    <source>
        <dbReference type="Google" id="ProtNLM"/>
    </source>
</evidence>
<gene>
    <name evidence="2" type="ORF">QO010_003523</name>
</gene>
<evidence type="ECO:0000313" key="2">
    <source>
        <dbReference type="EMBL" id="MDQ0465731.1"/>
    </source>
</evidence>
<feature type="coiled-coil region" evidence="1">
    <location>
        <begin position="646"/>
        <end position="673"/>
    </location>
</feature>
<dbReference type="Pfam" id="PF13809">
    <property type="entry name" value="Tubulin_2"/>
    <property type="match status" value="1"/>
</dbReference>
<keyword evidence="3" id="KW-1185">Reference proteome</keyword>
<dbReference type="Gene3D" id="3.40.50.1440">
    <property type="entry name" value="Tubulin/FtsZ, GTPase domain"/>
    <property type="match status" value="1"/>
</dbReference>
<evidence type="ECO:0000313" key="3">
    <source>
        <dbReference type="Proteomes" id="UP001228905"/>
    </source>
</evidence>
<proteinExistence type="predicted"/>
<organism evidence="2 3">
    <name type="scientific">Caulobacter ginsengisoli</name>
    <dbReference type="NCBI Taxonomy" id="400775"/>
    <lineage>
        <taxon>Bacteria</taxon>
        <taxon>Pseudomonadati</taxon>
        <taxon>Pseudomonadota</taxon>
        <taxon>Alphaproteobacteria</taxon>
        <taxon>Caulobacterales</taxon>
        <taxon>Caulobacteraceae</taxon>
        <taxon>Caulobacter</taxon>
    </lineage>
</organism>
<dbReference type="RefSeq" id="WP_307351298.1">
    <property type="nucleotide sequence ID" value="NZ_JAUSVS010000008.1"/>
</dbReference>
<keyword evidence="1" id="KW-0175">Coiled coil</keyword>
<comment type="caution">
    <text evidence="2">The sequence shown here is derived from an EMBL/GenBank/DDBJ whole genome shotgun (WGS) entry which is preliminary data.</text>
</comment>
<dbReference type="InterPro" id="IPR025904">
    <property type="entry name" value="Tubulin-like"/>
</dbReference>
<evidence type="ECO:0000256" key="1">
    <source>
        <dbReference type="SAM" id="Coils"/>
    </source>
</evidence>
<dbReference type="EMBL" id="JAUSVS010000008">
    <property type="protein sequence ID" value="MDQ0465731.1"/>
    <property type="molecule type" value="Genomic_DNA"/>
</dbReference>
<name>A0ABU0IUN3_9CAUL</name>
<sequence>MTTPTLIIGLGGTGRQTLMQIRRLYLEDDPYITPRDRERRAAYRASYPTGRVPHTELLSIDTDDRLLDLDGNRFDPVLEAAALSGAEVLDIKIDAAKAANLYREPHTHPHYRDWYDFSLESVGIPEHGCGQTRPWGRLAFFHNQVEISKRIKAAIERLLSPEARSGAEKLGIGLENNNLKVQLVFSVAGGTGSGMFLDTAFLVRRLMQDFQGVTLTLEALVLLPTAFSNDPRHRVFANSYAALMEIEYYSIKRDQSTSDGWFPVHWEGVYSGSGEPPRLVGPVFNAVWLVGNVSRGVSSTRSGTRLGAEGGDKRALTGMIAEWLYLRSSPVGQSFGNVINSYLIGNAMQLELNATARIDVYEGEARESVDGGLEFSRRYASLGLAKIHAPSSLVQEQLAYRLTRDIIGDWLQETNLEAPVIESELRNARMALNLTSDLPPLDADERPMDERIFALSRSIDNANAGTSLLDVVVETLETEREQVTGPERQDDFEQTFSQWRQRYRGQKISDDDLALERKGDFARTCRDYGRLRENRDAAQLEALVTGYLGVQARGVTCARQVLTGLKNDYDFIAKEASTHVEAEAEAARGFDSDATDRLQFHEGSAYVKGVVARVCFNKQKDAFLSEIGRQIYVRTAELATAMAKLVGDKLRELGELELQLRRLRDELGRTEIQLAQRPHSKLNQLITASAGEGYHTELGVSLEEPATRWGLLLETPAPLGPWPIRQQLEGAGRAKFIAAFIDFAKARLDHVLRERTDALAAFDRTRTDDNDYRSSLRPVVDNATIWLDVQRDASAGWEANTPIQTHRLVMCGGDPDERARLRRELLQLGLDGAGEPINGPQDQVIIEEHVTGFPLFQVPSLRTYRDQAYEPMMAGIVEGAGEFTNTALHLEGDIDKYADLIKPDARQAQRSAEAMDLFLRAVACGVLDGTRNDKTGGVEFSFKSDVGLRQQVTKLGPHTKVLRILARENAPEAQTIQAQVQEREAKIRDGGSTSRAELMALIDYYANEESDHPLRSNRLFKRKANELAQKLAKDGGEEAKRMATSLVPGLKTWSKEAPEGSGFRRLDF</sequence>
<protein>
    <recommendedName>
        <fullName evidence="4">Tubulin like</fullName>
    </recommendedName>
</protein>
<dbReference type="Proteomes" id="UP001228905">
    <property type="component" value="Unassembled WGS sequence"/>
</dbReference>
<reference evidence="2 3" key="1">
    <citation type="submission" date="2023-07" db="EMBL/GenBank/DDBJ databases">
        <title>Genomic Encyclopedia of Type Strains, Phase IV (KMG-IV): sequencing the most valuable type-strain genomes for metagenomic binning, comparative biology and taxonomic classification.</title>
        <authorList>
            <person name="Goeker M."/>
        </authorList>
    </citation>
    <scope>NUCLEOTIDE SEQUENCE [LARGE SCALE GENOMIC DNA]</scope>
    <source>
        <strain evidence="2 3">DSM 18695</strain>
    </source>
</reference>